<name>A0A921FWN3_SPOPS</name>
<organism evidence="1 2">
    <name type="scientific">Sporosarcina psychrophila</name>
    <name type="common">Bacillus psychrophilus</name>
    <dbReference type="NCBI Taxonomy" id="1476"/>
    <lineage>
        <taxon>Bacteria</taxon>
        <taxon>Bacillati</taxon>
        <taxon>Bacillota</taxon>
        <taxon>Bacilli</taxon>
        <taxon>Bacillales</taxon>
        <taxon>Caryophanaceae</taxon>
        <taxon>Sporosarcina</taxon>
    </lineage>
</organism>
<reference evidence="1" key="1">
    <citation type="journal article" date="2021" name="PeerJ">
        <title>Extensive microbial diversity within the chicken gut microbiome revealed by metagenomics and culture.</title>
        <authorList>
            <person name="Gilroy R."/>
            <person name="Ravi A."/>
            <person name="Getino M."/>
            <person name="Pursley I."/>
            <person name="Horton D.L."/>
            <person name="Alikhan N.F."/>
            <person name="Baker D."/>
            <person name="Gharbi K."/>
            <person name="Hall N."/>
            <person name="Watson M."/>
            <person name="Adriaenssens E.M."/>
            <person name="Foster-Nyarko E."/>
            <person name="Jarju S."/>
            <person name="Secka A."/>
            <person name="Antonio M."/>
            <person name="Oren A."/>
            <person name="Chaudhuri R.R."/>
            <person name="La Ragione R."/>
            <person name="Hildebrand F."/>
            <person name="Pallen M.J."/>
        </authorList>
    </citation>
    <scope>NUCLEOTIDE SEQUENCE</scope>
    <source>
        <strain evidence="1">CHK171-7178</strain>
    </source>
</reference>
<evidence type="ECO:0000313" key="1">
    <source>
        <dbReference type="EMBL" id="HJF30396.1"/>
    </source>
</evidence>
<sequence>MISSKDIVKLRMPYPNVSSDLAVYSHMYICNEPGADKQLLKIQSFKNKHSTQGLPVNNYYELNASDPTNPCKRDSFVDLDKKFSLQQVVIPMTLKANTDLSETHYTNIINKITQFNLVSISTDEFLQVNSRCSRSQ</sequence>
<dbReference type="AlphaFoldDB" id="A0A921FWN3"/>
<gene>
    <name evidence="1" type="ORF">K8V56_01290</name>
</gene>
<dbReference type="Proteomes" id="UP000698173">
    <property type="component" value="Unassembled WGS sequence"/>
</dbReference>
<reference evidence="1" key="2">
    <citation type="submission" date="2021-09" db="EMBL/GenBank/DDBJ databases">
        <authorList>
            <person name="Gilroy R."/>
        </authorList>
    </citation>
    <scope>NUCLEOTIDE SEQUENCE</scope>
    <source>
        <strain evidence="1">CHK171-7178</strain>
    </source>
</reference>
<proteinExistence type="predicted"/>
<dbReference type="EMBL" id="DYWT01000020">
    <property type="protein sequence ID" value="HJF30396.1"/>
    <property type="molecule type" value="Genomic_DNA"/>
</dbReference>
<comment type="caution">
    <text evidence="1">The sequence shown here is derived from an EMBL/GenBank/DDBJ whole genome shotgun (WGS) entry which is preliminary data.</text>
</comment>
<accession>A0A921FWN3</accession>
<evidence type="ECO:0000313" key="2">
    <source>
        <dbReference type="Proteomes" id="UP000698173"/>
    </source>
</evidence>
<protein>
    <submittedName>
        <fullName evidence="1">Uncharacterized protein</fullName>
    </submittedName>
</protein>